<gene>
    <name evidence="4" type="ORF">DB88DRAFT_495766</name>
</gene>
<dbReference type="InterPro" id="IPR036915">
    <property type="entry name" value="Cyclin-like_sf"/>
</dbReference>
<accession>A0AAD9CXN2</accession>
<feature type="domain" description="Cyclin-like" evidence="3">
    <location>
        <begin position="42"/>
        <end position="153"/>
    </location>
</feature>
<dbReference type="AlphaFoldDB" id="A0AAD9CXN2"/>
<evidence type="ECO:0000256" key="2">
    <source>
        <dbReference type="SAM" id="MobiDB-lite"/>
    </source>
</evidence>
<reference evidence="4" key="1">
    <citation type="submission" date="2023-02" db="EMBL/GenBank/DDBJ databases">
        <title>Identification and recombinant expression of a fungal hydrolase from Papiliotrema laurentii that hydrolyzes apple cutin and clears colloidal polyester polyurethane.</title>
        <authorList>
            <consortium name="DOE Joint Genome Institute"/>
            <person name="Roman V.A."/>
            <person name="Bojanowski C."/>
            <person name="Crable B.R."/>
            <person name="Wagner D.N."/>
            <person name="Hung C.S."/>
            <person name="Nadeau L.J."/>
            <person name="Schratz L."/>
            <person name="Haridas S."/>
            <person name="Pangilinan J."/>
            <person name="Lipzen A."/>
            <person name="Na H."/>
            <person name="Yan M."/>
            <person name="Ng V."/>
            <person name="Grigoriev I.V."/>
            <person name="Spatafora J.W."/>
            <person name="Barlow D."/>
            <person name="Biffinger J."/>
            <person name="Kelley-Loughnane N."/>
            <person name="Varaljay V.A."/>
            <person name="Crookes-Goodson W.J."/>
        </authorList>
    </citation>
    <scope>NUCLEOTIDE SEQUENCE</scope>
    <source>
        <strain evidence="4">5307AH</strain>
    </source>
</reference>
<proteinExistence type="inferred from homology"/>
<dbReference type="EMBL" id="JAODAN010000008">
    <property type="protein sequence ID" value="KAK1922629.1"/>
    <property type="molecule type" value="Genomic_DNA"/>
</dbReference>
<comment type="similarity">
    <text evidence="1">Belongs to the cyclin family.</text>
</comment>
<sequence>MRPLTAVEQQWLFTKAQLDSTPSREAGIPLADELKCRKVVIDYIESLALRAGLGQEDPENSRARGVMTTAAMLVHRFYMRRSVGDFKPKLMAPTLLFLASKIEEEALKLRHIVNACLAKWDPTAVPWLPDPDNKDNYPAQSREYQAWERDVLTAEELALDALCFDMSIEDPRTIVQQSLTGLPPAGDLTEQKTGATAYIVLYRSLFSPLCVLYHARVIAFGTVALVIALLDNVTLAQGLSAAAELGERFDLAVEYSEEGMIGEDAHLVQAFCQDFLEYCRMGLIDRALVDFVDTGTDSLVFPRRFALAHQNGRSDGQDGKPNGHAVENQGPPA</sequence>
<dbReference type="InterPro" id="IPR006671">
    <property type="entry name" value="Cyclin_N"/>
</dbReference>
<dbReference type="InterPro" id="IPR043198">
    <property type="entry name" value="Cyclin/Ssn8"/>
</dbReference>
<keyword evidence="1" id="KW-0195">Cyclin</keyword>
<dbReference type="Pfam" id="PF00134">
    <property type="entry name" value="Cyclin_N"/>
    <property type="match status" value="1"/>
</dbReference>
<keyword evidence="5" id="KW-1185">Reference proteome</keyword>
<evidence type="ECO:0000259" key="3">
    <source>
        <dbReference type="SMART" id="SM00385"/>
    </source>
</evidence>
<protein>
    <submittedName>
        <fullName evidence="4">Cyclin-like protein</fullName>
    </submittedName>
</protein>
<comment type="caution">
    <text evidence="4">The sequence shown here is derived from an EMBL/GenBank/DDBJ whole genome shotgun (WGS) entry which is preliminary data.</text>
</comment>
<evidence type="ECO:0000313" key="5">
    <source>
        <dbReference type="Proteomes" id="UP001182556"/>
    </source>
</evidence>
<dbReference type="Gene3D" id="1.10.472.10">
    <property type="entry name" value="Cyclin-like"/>
    <property type="match status" value="1"/>
</dbReference>
<name>A0AAD9CXN2_PAPLA</name>
<dbReference type="Proteomes" id="UP001182556">
    <property type="component" value="Unassembled WGS sequence"/>
</dbReference>
<evidence type="ECO:0000313" key="4">
    <source>
        <dbReference type="EMBL" id="KAK1922629.1"/>
    </source>
</evidence>
<evidence type="ECO:0000256" key="1">
    <source>
        <dbReference type="RuleBase" id="RU000383"/>
    </source>
</evidence>
<dbReference type="GO" id="GO:0006357">
    <property type="term" value="P:regulation of transcription by RNA polymerase II"/>
    <property type="evidence" value="ECO:0007669"/>
    <property type="project" value="InterPro"/>
</dbReference>
<dbReference type="GO" id="GO:0016538">
    <property type="term" value="F:cyclin-dependent protein serine/threonine kinase regulator activity"/>
    <property type="evidence" value="ECO:0007669"/>
    <property type="project" value="InterPro"/>
</dbReference>
<dbReference type="InterPro" id="IPR013763">
    <property type="entry name" value="Cyclin-like_dom"/>
</dbReference>
<dbReference type="SMART" id="SM00385">
    <property type="entry name" value="CYCLIN"/>
    <property type="match status" value="1"/>
</dbReference>
<feature type="region of interest" description="Disordered" evidence="2">
    <location>
        <begin position="311"/>
        <end position="333"/>
    </location>
</feature>
<dbReference type="SUPFAM" id="SSF47954">
    <property type="entry name" value="Cyclin-like"/>
    <property type="match status" value="1"/>
</dbReference>
<dbReference type="PANTHER" id="PTHR10026">
    <property type="entry name" value="CYCLIN"/>
    <property type="match status" value="1"/>
</dbReference>
<organism evidence="4 5">
    <name type="scientific">Papiliotrema laurentii</name>
    <name type="common">Cryptococcus laurentii</name>
    <dbReference type="NCBI Taxonomy" id="5418"/>
    <lineage>
        <taxon>Eukaryota</taxon>
        <taxon>Fungi</taxon>
        <taxon>Dikarya</taxon>
        <taxon>Basidiomycota</taxon>
        <taxon>Agaricomycotina</taxon>
        <taxon>Tremellomycetes</taxon>
        <taxon>Tremellales</taxon>
        <taxon>Rhynchogastremaceae</taxon>
        <taxon>Papiliotrema</taxon>
    </lineage>
</organism>